<dbReference type="AlphaFoldDB" id="A0A834L3W5"/>
<evidence type="ECO:0000256" key="10">
    <source>
        <dbReference type="SAM" id="Phobius"/>
    </source>
</evidence>
<evidence type="ECO:0000256" key="8">
    <source>
        <dbReference type="ARBA" id="ARBA00023315"/>
    </source>
</evidence>
<dbReference type="InterPro" id="IPR032805">
    <property type="entry name" value="Wax_synthase_dom"/>
</dbReference>
<evidence type="ECO:0000313" key="14">
    <source>
        <dbReference type="Proteomes" id="UP000626092"/>
    </source>
</evidence>
<dbReference type="GO" id="GO:0008374">
    <property type="term" value="F:O-acyltransferase activity"/>
    <property type="evidence" value="ECO:0007669"/>
    <property type="project" value="InterPro"/>
</dbReference>
<comment type="subcellular location">
    <subcellularLocation>
        <location evidence="1">Membrane</location>
        <topology evidence="1">Multi-pass membrane protein</topology>
    </subcellularLocation>
</comment>
<protein>
    <recommendedName>
        <fullName evidence="11">Wax synthase domain-containing protein</fullName>
    </recommendedName>
</protein>
<keyword evidence="5 10" id="KW-1133">Transmembrane helix</keyword>
<evidence type="ECO:0000313" key="13">
    <source>
        <dbReference type="EMBL" id="KAF7150983.1"/>
    </source>
</evidence>
<dbReference type="PANTHER" id="PTHR31595">
    <property type="entry name" value="LONG-CHAIN-ALCOHOL O-FATTY-ACYLTRANSFERASE 3-RELATED"/>
    <property type="match status" value="1"/>
</dbReference>
<comment type="caution">
    <text evidence="12">The sequence shown here is derived from an EMBL/GenBank/DDBJ whole genome shotgun (WGS) entry which is preliminary data.</text>
</comment>
<evidence type="ECO:0000256" key="5">
    <source>
        <dbReference type="ARBA" id="ARBA00022989"/>
    </source>
</evidence>
<keyword evidence="14" id="KW-1185">Reference proteome</keyword>
<organism evidence="12 14">
    <name type="scientific">Rhododendron simsii</name>
    <name type="common">Sims's rhododendron</name>
    <dbReference type="NCBI Taxonomy" id="118357"/>
    <lineage>
        <taxon>Eukaryota</taxon>
        <taxon>Viridiplantae</taxon>
        <taxon>Streptophyta</taxon>
        <taxon>Embryophyta</taxon>
        <taxon>Tracheophyta</taxon>
        <taxon>Spermatophyta</taxon>
        <taxon>Magnoliopsida</taxon>
        <taxon>eudicotyledons</taxon>
        <taxon>Gunneridae</taxon>
        <taxon>Pentapetalae</taxon>
        <taxon>asterids</taxon>
        <taxon>Ericales</taxon>
        <taxon>Ericaceae</taxon>
        <taxon>Ericoideae</taxon>
        <taxon>Rhodoreae</taxon>
        <taxon>Rhododendron</taxon>
    </lineage>
</organism>
<keyword evidence="3" id="KW-0808">Transferase</keyword>
<dbReference type="EMBL" id="WJXA01000491">
    <property type="protein sequence ID" value="KAF7112457.1"/>
    <property type="molecule type" value="Genomic_DNA"/>
</dbReference>
<keyword evidence="6" id="KW-0443">Lipid metabolism</keyword>
<feature type="compositionally biased region" description="Polar residues" evidence="9">
    <location>
        <begin position="226"/>
        <end position="237"/>
    </location>
</feature>
<dbReference type="GO" id="GO:0016020">
    <property type="term" value="C:membrane"/>
    <property type="evidence" value="ECO:0007669"/>
    <property type="project" value="UniProtKB-SubCell"/>
</dbReference>
<keyword evidence="8" id="KW-0012">Acyltransferase</keyword>
<feature type="domain" description="Wax synthase" evidence="11">
    <location>
        <begin position="313"/>
        <end position="399"/>
    </location>
</feature>
<dbReference type="Proteomes" id="UP000626092">
    <property type="component" value="Unassembled WGS sequence"/>
</dbReference>
<evidence type="ECO:0000256" key="3">
    <source>
        <dbReference type="ARBA" id="ARBA00022679"/>
    </source>
</evidence>
<name>A0A834L3W5_RHOSS</name>
<feature type="region of interest" description="Disordered" evidence="9">
    <location>
        <begin position="208"/>
        <end position="244"/>
    </location>
</feature>
<evidence type="ECO:0000256" key="7">
    <source>
        <dbReference type="ARBA" id="ARBA00023136"/>
    </source>
</evidence>
<feature type="transmembrane region" description="Helical" evidence="10">
    <location>
        <begin position="423"/>
        <end position="442"/>
    </location>
</feature>
<dbReference type="OrthoDB" id="1077582at2759"/>
<feature type="transmembrane region" description="Helical" evidence="10">
    <location>
        <begin position="364"/>
        <end position="385"/>
    </location>
</feature>
<evidence type="ECO:0000313" key="12">
    <source>
        <dbReference type="EMBL" id="KAF7112457.1"/>
    </source>
</evidence>
<keyword evidence="4 10" id="KW-0812">Transmembrane</keyword>
<dbReference type="GO" id="GO:0006629">
    <property type="term" value="P:lipid metabolic process"/>
    <property type="evidence" value="ECO:0007669"/>
    <property type="project" value="UniProtKB-KW"/>
</dbReference>
<dbReference type="InterPro" id="IPR044851">
    <property type="entry name" value="Wax_synthase"/>
</dbReference>
<feature type="transmembrane region" description="Helical" evidence="10">
    <location>
        <begin position="253"/>
        <end position="270"/>
    </location>
</feature>
<evidence type="ECO:0000259" key="11">
    <source>
        <dbReference type="Pfam" id="PF13813"/>
    </source>
</evidence>
<sequence>MRGHEFSHRLLLLGIFRFMPNGNWSPCDRRSARLCLSGCRSGSWWAAVGGIEAEVCGVIWKLGCEFLAVCEGHSIDYFMADFLKDHASRGIRGICESSILSCGGGSMLGPVDCRWGRRLLLVARAKFVPKGMPRLFSIVPIVALFFALPLKLHSLHLSGTTAFAIAWLSNFKLLLLAFGKGPLSDPCLSLPHFIAIACFPIIGIQQQNPPPNSPSNQEKSLDQDGHNTQTPPTNGHNGENPYPRITQKGHTSVWNYAVNGVLVALLLRVYKYSDHIHPKGMLVIYGIQIYLTLKFILGTAAAVARAVLGLELEPQFDKPYLSTSPQNFWGRRWNLVASRSLRSTVYEPALCISARVIPRKWASLPAVMCTFVVSALMHEIVFYYLGRSQPTWEVTWFFLLHGACVVVEIWIKKLVMGRWGLPRLISTPMTLGFVMVTGYWLFFPQLLRCKADARSFEEYAWLGGFVKDVVPGVEKLFLFTA</sequence>
<dbReference type="EMBL" id="WJXA01000002">
    <property type="protein sequence ID" value="KAF7150983.1"/>
    <property type="molecule type" value="Genomic_DNA"/>
</dbReference>
<feature type="transmembrane region" description="Helical" evidence="10">
    <location>
        <begin position="282"/>
        <end position="308"/>
    </location>
</feature>
<feature type="transmembrane region" description="Helical" evidence="10">
    <location>
        <begin position="392"/>
        <end position="411"/>
    </location>
</feature>
<evidence type="ECO:0000256" key="2">
    <source>
        <dbReference type="ARBA" id="ARBA00007282"/>
    </source>
</evidence>
<feature type="transmembrane region" description="Helical" evidence="10">
    <location>
        <begin position="132"/>
        <end position="150"/>
    </location>
</feature>
<proteinExistence type="inferred from homology"/>
<reference evidence="12" key="1">
    <citation type="submission" date="2019-11" db="EMBL/GenBank/DDBJ databases">
        <authorList>
            <person name="Liu Y."/>
            <person name="Hou J."/>
            <person name="Li T.-Q."/>
            <person name="Guan C.-H."/>
            <person name="Wu X."/>
            <person name="Wu H.-Z."/>
            <person name="Ling F."/>
            <person name="Zhang R."/>
            <person name="Shi X.-G."/>
            <person name="Ren J.-P."/>
            <person name="Chen E.-F."/>
            <person name="Sun J.-M."/>
        </authorList>
    </citation>
    <scope>NUCLEOTIDE SEQUENCE</scope>
    <source>
        <strain evidence="12">Adult_tree_wgs_1</strain>
        <tissue evidence="12">Leaves</tissue>
    </source>
</reference>
<evidence type="ECO:0000256" key="6">
    <source>
        <dbReference type="ARBA" id="ARBA00023098"/>
    </source>
</evidence>
<gene>
    <name evidence="13" type="ORF">RHSIM_Rhsim02G0210100</name>
    <name evidence="12" type="ORF">RHSIM_RhsimUnG0227100</name>
</gene>
<evidence type="ECO:0000256" key="1">
    <source>
        <dbReference type="ARBA" id="ARBA00004141"/>
    </source>
</evidence>
<dbReference type="PANTHER" id="PTHR31595:SF77">
    <property type="entry name" value="ACYL-COA--STEROL O-ACYLTRANSFERASE 1-LIKE"/>
    <property type="match status" value="1"/>
</dbReference>
<evidence type="ECO:0000256" key="9">
    <source>
        <dbReference type="SAM" id="MobiDB-lite"/>
    </source>
</evidence>
<comment type="similarity">
    <text evidence="2">Belongs to the wax synthase family.</text>
</comment>
<dbReference type="Pfam" id="PF13813">
    <property type="entry name" value="MBOAT_2"/>
    <property type="match status" value="1"/>
</dbReference>
<accession>A0A834L3W5</accession>
<evidence type="ECO:0000256" key="4">
    <source>
        <dbReference type="ARBA" id="ARBA00022692"/>
    </source>
</evidence>
<keyword evidence="7 10" id="KW-0472">Membrane</keyword>